<evidence type="ECO:0000313" key="3">
    <source>
        <dbReference type="Proteomes" id="UP000509510"/>
    </source>
</evidence>
<dbReference type="RefSeq" id="XP_035345764.1">
    <property type="nucleotide sequence ID" value="XM_035489871.1"/>
</dbReference>
<feature type="compositionally biased region" description="Basic residues" evidence="1">
    <location>
        <begin position="29"/>
        <end position="48"/>
    </location>
</feature>
<dbReference type="AlphaFoldDB" id="A0A7H8R0L6"/>
<reference evidence="3" key="1">
    <citation type="submission" date="2020-06" db="EMBL/GenBank/DDBJ databases">
        <title>A chromosome-scale genome assembly of Talaromyces rugulosus W13939.</title>
        <authorList>
            <person name="Wang B."/>
            <person name="Guo L."/>
            <person name="Ye K."/>
            <person name="Wang L."/>
        </authorList>
    </citation>
    <scope>NUCLEOTIDE SEQUENCE [LARGE SCALE GENOMIC DNA]</scope>
    <source>
        <strain evidence="3">W13939</strain>
    </source>
</reference>
<name>A0A7H8R0L6_TALRU</name>
<feature type="region of interest" description="Disordered" evidence="1">
    <location>
        <begin position="1"/>
        <end position="90"/>
    </location>
</feature>
<dbReference type="Proteomes" id="UP000509510">
    <property type="component" value="Chromosome III"/>
</dbReference>
<keyword evidence="3" id="KW-1185">Reference proteome</keyword>
<dbReference type="PANTHER" id="PTHR12732:SF8">
    <property type="entry name" value="NUCLEAR MRNA EXPORT PROTEIN THP1"/>
    <property type="match status" value="1"/>
</dbReference>
<dbReference type="GO" id="GO:0003723">
    <property type="term" value="F:RNA binding"/>
    <property type="evidence" value="ECO:0007669"/>
    <property type="project" value="InterPro"/>
</dbReference>
<dbReference type="GO" id="GO:0003690">
    <property type="term" value="F:double-stranded DNA binding"/>
    <property type="evidence" value="ECO:0007669"/>
    <property type="project" value="InterPro"/>
</dbReference>
<evidence type="ECO:0000313" key="2">
    <source>
        <dbReference type="EMBL" id="QKX59586.1"/>
    </source>
</evidence>
<dbReference type="SMART" id="SM00753">
    <property type="entry name" value="PAM"/>
    <property type="match status" value="1"/>
</dbReference>
<protein>
    <recommendedName>
        <fullName evidence="4">PCI domain-containing protein</fullName>
    </recommendedName>
</protein>
<dbReference type="OrthoDB" id="5404651at2759"/>
<dbReference type="PANTHER" id="PTHR12732">
    <property type="entry name" value="UNCHARACTERIZED PROTEASOME COMPONENT REGION PCI-CONTAINING"/>
    <property type="match status" value="1"/>
</dbReference>
<accession>A0A7H8R0L6</accession>
<dbReference type="InterPro" id="IPR045114">
    <property type="entry name" value="Csn12-like"/>
</dbReference>
<evidence type="ECO:0008006" key="4">
    <source>
        <dbReference type="Google" id="ProtNLM"/>
    </source>
</evidence>
<proteinExistence type="predicted"/>
<dbReference type="KEGG" id="trg:TRUGW13939_06723"/>
<dbReference type="GeneID" id="55994217"/>
<evidence type="ECO:0000256" key="1">
    <source>
        <dbReference type="SAM" id="MobiDB-lite"/>
    </source>
</evidence>
<gene>
    <name evidence="2" type="ORF">TRUGW13939_06723</name>
</gene>
<feature type="compositionally biased region" description="Basic residues" evidence="1">
    <location>
        <begin position="59"/>
        <end position="68"/>
    </location>
</feature>
<sequence>MAQRKQRESQQVAQLLKILANNGGGNNTKKSRKRTSSSSSSRKHRNKRRSDQETGNSNRNKKNSKKQQKGASPGKEGGHGSSGRNSKWNLALPHVPNLNAHNFPAVSGFSQRRHSLLLEHLWTVIDKQFPDPPDPGIDPSDDLVIPDADQFPPEIDLQSTCVDLSWMLMTLYDRLSNIEPFQPSVQQSFAPPSSVAMGTTILDQFLAGIADIVSRRQGEHLQDVLQVLPLKMRDSYHHMANEIQETYPRGQGDDALLKRCETLVPRTSDGSTTWPAFPMFIRSYLAYLRDGDVSNPLKAHTYISLLLNQCMQALGDSQMGAIVLRTVVYLSQIVASLAVTVENTPQLLAELQGSGSQDTFQRPNLLENAANVVREGFIKCLTDRGGTTNQQGKPEGKRAGIYLMVNQCLKLLDKSGNLRSADTIFKSIVSQSPPLEYYPVSQRVTYLYYLGRYLFGSGRFFPAQKALFEAYMKCHVNCMKQKRRILIYLISCNIIMGRFPSMQLLQKPEARGLYDIFVPLCRLIRSGDYLSFREYFKLGTPIAQWYLKLGMLYQMRNRCELLVWRSLIRKVFLHGGFHGDPTAQRSPPPMLHLSKLEAAVRFIQARHKANSHAAVAGGATNGASTFTLDAPIDQDYQGIAKFVPHISDPEDRDYLCPPGYYDEDGVWVENPMGQRVFGHEGKEYVGDVKELLPYIAENVSSEPASNLLQDIESIVASLIKQSLLGGYLTHNPARFVIPGAKHVGAMAKGFPNIWQVISTQQEAYGNTVPGWVARHVAFDQPGISAGGGRVISLQGAKAVGS</sequence>
<organism evidence="2 3">
    <name type="scientific">Talaromyces rugulosus</name>
    <name type="common">Penicillium rugulosum</name>
    <dbReference type="NCBI Taxonomy" id="121627"/>
    <lineage>
        <taxon>Eukaryota</taxon>
        <taxon>Fungi</taxon>
        <taxon>Dikarya</taxon>
        <taxon>Ascomycota</taxon>
        <taxon>Pezizomycotina</taxon>
        <taxon>Eurotiomycetes</taxon>
        <taxon>Eurotiomycetidae</taxon>
        <taxon>Eurotiales</taxon>
        <taxon>Trichocomaceae</taxon>
        <taxon>Talaromyces</taxon>
        <taxon>Talaromyces sect. Islandici</taxon>
    </lineage>
</organism>
<dbReference type="EMBL" id="CP055900">
    <property type="protein sequence ID" value="QKX59586.1"/>
    <property type="molecule type" value="Genomic_DNA"/>
</dbReference>